<name>A0ABQ7KRB5_BRACM</name>
<organism evidence="1 2">
    <name type="scientific">Brassica rapa subsp. trilocularis</name>
    <dbReference type="NCBI Taxonomy" id="1813537"/>
    <lineage>
        <taxon>Eukaryota</taxon>
        <taxon>Viridiplantae</taxon>
        <taxon>Streptophyta</taxon>
        <taxon>Embryophyta</taxon>
        <taxon>Tracheophyta</taxon>
        <taxon>Spermatophyta</taxon>
        <taxon>Magnoliopsida</taxon>
        <taxon>eudicotyledons</taxon>
        <taxon>Gunneridae</taxon>
        <taxon>Pentapetalae</taxon>
        <taxon>rosids</taxon>
        <taxon>malvids</taxon>
        <taxon>Brassicales</taxon>
        <taxon>Brassicaceae</taxon>
        <taxon>Brassiceae</taxon>
        <taxon>Brassica</taxon>
    </lineage>
</organism>
<keyword evidence="2" id="KW-1185">Reference proteome</keyword>
<comment type="caution">
    <text evidence="1">The sequence shown here is derived from an EMBL/GenBank/DDBJ whole genome shotgun (WGS) entry which is preliminary data.</text>
</comment>
<sequence length="170" mass="18866">MFFARKLCASTDLQKQREKRKEMNGQENADKGWGSCGDDVDKWQFFPDMESGVDDNCVRDGRGGAGLGFPEISQVWSKVCQSDGMTESSGKNSKTKLLHFMLLLQLAGSRFQDWKFFQVQVINVFGKYDIISFGEGRTGNDAKEVLVHQMASLFAKDSKFVVALAAATGS</sequence>
<proteinExistence type="predicted"/>
<gene>
    <name evidence="1" type="primary">A10g505140.1_BraROA</name>
    <name evidence="1" type="ORF">IGI04_040621</name>
</gene>
<accession>A0ABQ7KRB5</accession>
<dbReference type="Proteomes" id="UP000823674">
    <property type="component" value="Chromosome A10"/>
</dbReference>
<reference evidence="1 2" key="1">
    <citation type="submission" date="2021-03" db="EMBL/GenBank/DDBJ databases">
        <authorList>
            <person name="King G.J."/>
            <person name="Bancroft I."/>
            <person name="Baten A."/>
            <person name="Bloomfield J."/>
            <person name="Borpatragohain P."/>
            <person name="He Z."/>
            <person name="Irish N."/>
            <person name="Irwin J."/>
            <person name="Liu K."/>
            <person name="Mauleon R.P."/>
            <person name="Moore J."/>
            <person name="Morris R."/>
            <person name="Ostergaard L."/>
            <person name="Wang B."/>
            <person name="Wells R."/>
        </authorList>
    </citation>
    <scope>NUCLEOTIDE SEQUENCE [LARGE SCALE GENOMIC DNA]</scope>
    <source>
        <strain evidence="1">R-o-18</strain>
        <tissue evidence="1">Leaf</tissue>
    </source>
</reference>
<evidence type="ECO:0000313" key="2">
    <source>
        <dbReference type="Proteomes" id="UP000823674"/>
    </source>
</evidence>
<dbReference type="EMBL" id="JADBGQ010000010">
    <property type="protein sequence ID" value="KAG5376025.1"/>
    <property type="molecule type" value="Genomic_DNA"/>
</dbReference>
<evidence type="ECO:0000313" key="1">
    <source>
        <dbReference type="EMBL" id="KAG5376025.1"/>
    </source>
</evidence>
<protein>
    <submittedName>
        <fullName evidence="1">Uncharacterized protein</fullName>
    </submittedName>
</protein>